<dbReference type="GO" id="GO:0030514">
    <property type="term" value="P:negative regulation of BMP signaling pathway"/>
    <property type="evidence" value="ECO:0007669"/>
    <property type="project" value="TreeGrafter"/>
</dbReference>
<dbReference type="AlphaFoldDB" id="A0A9Q0IDT7"/>
<dbReference type="Gene3D" id="6.20.200.20">
    <property type="match status" value="1"/>
</dbReference>
<accession>A0A9Q0IDT7</accession>
<reference evidence="4" key="1">
    <citation type="submission" date="2022-07" db="EMBL/GenBank/DDBJ databases">
        <title>Chromosome-level genome of Muraenolepis orangiensis.</title>
        <authorList>
            <person name="Kim J."/>
        </authorList>
    </citation>
    <scope>NUCLEOTIDE SEQUENCE</scope>
    <source>
        <strain evidence="4">KU_S4_2022</strain>
        <tissue evidence="4">Muscle</tissue>
    </source>
</reference>
<dbReference type="OrthoDB" id="6022609at2759"/>
<dbReference type="InterPro" id="IPR042979">
    <property type="entry name" value="VWC2/VWC2L"/>
</dbReference>
<keyword evidence="5" id="KW-1185">Reference proteome</keyword>
<feature type="domain" description="VWFC" evidence="3">
    <location>
        <begin position="72"/>
        <end position="131"/>
    </location>
</feature>
<evidence type="ECO:0000313" key="5">
    <source>
        <dbReference type="Proteomes" id="UP001148018"/>
    </source>
</evidence>
<dbReference type="PROSITE" id="PS01208">
    <property type="entry name" value="VWFC_1"/>
    <property type="match status" value="1"/>
</dbReference>
<name>A0A9Q0IDT7_9TELE</name>
<dbReference type="EMBL" id="JANIIK010000111">
    <property type="protein sequence ID" value="KAJ3594730.1"/>
    <property type="molecule type" value="Genomic_DNA"/>
</dbReference>
<feature type="compositionally biased region" description="Polar residues" evidence="1">
    <location>
        <begin position="28"/>
        <end position="46"/>
    </location>
</feature>
<dbReference type="Proteomes" id="UP001148018">
    <property type="component" value="Unassembled WGS sequence"/>
</dbReference>
<dbReference type="Pfam" id="PF23334">
    <property type="entry name" value="VWC2L_2nd"/>
    <property type="match status" value="1"/>
</dbReference>
<feature type="region of interest" description="Disordered" evidence="1">
    <location>
        <begin position="26"/>
        <end position="59"/>
    </location>
</feature>
<dbReference type="PANTHER" id="PTHR46252:SF3">
    <property type="entry name" value="KIELIN_CHORDIN-LIKE PROTEIN"/>
    <property type="match status" value="1"/>
</dbReference>
<dbReference type="GO" id="GO:0032281">
    <property type="term" value="C:AMPA glutamate receptor complex"/>
    <property type="evidence" value="ECO:0007669"/>
    <property type="project" value="TreeGrafter"/>
</dbReference>
<evidence type="ECO:0000256" key="1">
    <source>
        <dbReference type="SAM" id="MobiDB-lite"/>
    </source>
</evidence>
<feature type="chain" id="PRO_5040495443" description="VWFC domain-containing protein" evidence="2">
    <location>
        <begin position="24"/>
        <end position="188"/>
    </location>
</feature>
<feature type="signal peptide" evidence="2">
    <location>
        <begin position="1"/>
        <end position="23"/>
    </location>
</feature>
<sequence length="188" mass="19971">MIARSYVCGSLLLLFVGKSCSSAAPVEESSTTPTGTPFVEESSTTPTGPPFVEESSTTPTGTPFPCILCAATRCEHAGRTFAVGETIKTSPCEECVCKPDGSLSCRAASCRRPVPCVDAVVPPGKCCPECPRGPNCYLDQCRTQVIPAYKPYQKDCCTTCMCVGGSEIARCISICIPERPGKRSYLDF</sequence>
<dbReference type="PROSITE" id="PS50184">
    <property type="entry name" value="VWFC_2"/>
    <property type="match status" value="1"/>
</dbReference>
<protein>
    <recommendedName>
        <fullName evidence="3">VWFC domain-containing protein</fullName>
    </recommendedName>
</protein>
<evidence type="ECO:0000313" key="4">
    <source>
        <dbReference type="EMBL" id="KAJ3594730.1"/>
    </source>
</evidence>
<dbReference type="InterPro" id="IPR001007">
    <property type="entry name" value="VWF_dom"/>
</dbReference>
<dbReference type="GO" id="GO:0005615">
    <property type="term" value="C:extracellular space"/>
    <property type="evidence" value="ECO:0007669"/>
    <property type="project" value="TreeGrafter"/>
</dbReference>
<evidence type="ECO:0000259" key="3">
    <source>
        <dbReference type="PROSITE" id="PS50184"/>
    </source>
</evidence>
<dbReference type="PANTHER" id="PTHR46252">
    <property type="entry name" value="BRORIN FAMILY MEMBER"/>
    <property type="match status" value="1"/>
</dbReference>
<evidence type="ECO:0000256" key="2">
    <source>
        <dbReference type="SAM" id="SignalP"/>
    </source>
</evidence>
<dbReference type="GO" id="GO:0045202">
    <property type="term" value="C:synapse"/>
    <property type="evidence" value="ECO:0007669"/>
    <property type="project" value="UniProtKB-SubCell"/>
</dbReference>
<keyword evidence="2" id="KW-0732">Signal</keyword>
<gene>
    <name evidence="4" type="ORF">NHX12_004037</name>
</gene>
<dbReference type="SMART" id="SM00214">
    <property type="entry name" value="VWC"/>
    <property type="match status" value="1"/>
</dbReference>
<comment type="caution">
    <text evidence="4">The sequence shown here is derived from an EMBL/GenBank/DDBJ whole genome shotgun (WGS) entry which is preliminary data.</text>
</comment>
<dbReference type="SUPFAM" id="SSF57603">
    <property type="entry name" value="FnI-like domain"/>
    <property type="match status" value="1"/>
</dbReference>
<proteinExistence type="predicted"/>
<organism evidence="4 5">
    <name type="scientific">Muraenolepis orangiensis</name>
    <name type="common">Patagonian moray cod</name>
    <dbReference type="NCBI Taxonomy" id="630683"/>
    <lineage>
        <taxon>Eukaryota</taxon>
        <taxon>Metazoa</taxon>
        <taxon>Chordata</taxon>
        <taxon>Craniata</taxon>
        <taxon>Vertebrata</taxon>
        <taxon>Euteleostomi</taxon>
        <taxon>Actinopterygii</taxon>
        <taxon>Neopterygii</taxon>
        <taxon>Teleostei</taxon>
        <taxon>Neoteleostei</taxon>
        <taxon>Acanthomorphata</taxon>
        <taxon>Zeiogadaria</taxon>
        <taxon>Gadariae</taxon>
        <taxon>Gadiformes</taxon>
        <taxon>Muraenolepidoidei</taxon>
        <taxon>Muraenolepididae</taxon>
        <taxon>Muraenolepis</taxon>
    </lineage>
</organism>